<dbReference type="Pfam" id="PF00135">
    <property type="entry name" value="COesterase"/>
    <property type="match status" value="1"/>
</dbReference>
<dbReference type="SUPFAM" id="SSF53474">
    <property type="entry name" value="alpha/beta-Hydrolases"/>
    <property type="match status" value="1"/>
</dbReference>
<evidence type="ECO:0000313" key="2">
    <source>
        <dbReference type="EMBL" id="KIM94535.1"/>
    </source>
</evidence>
<organism evidence="2 3">
    <name type="scientific">Oidiodendron maius (strain Zn)</name>
    <dbReference type="NCBI Taxonomy" id="913774"/>
    <lineage>
        <taxon>Eukaryota</taxon>
        <taxon>Fungi</taxon>
        <taxon>Dikarya</taxon>
        <taxon>Ascomycota</taxon>
        <taxon>Pezizomycotina</taxon>
        <taxon>Leotiomycetes</taxon>
        <taxon>Leotiomycetes incertae sedis</taxon>
        <taxon>Myxotrichaceae</taxon>
        <taxon>Oidiodendron</taxon>
    </lineage>
</organism>
<evidence type="ECO:0000259" key="1">
    <source>
        <dbReference type="Pfam" id="PF00135"/>
    </source>
</evidence>
<dbReference type="InterPro" id="IPR029058">
    <property type="entry name" value="AB_hydrolase_fold"/>
</dbReference>
<evidence type="ECO:0000313" key="3">
    <source>
        <dbReference type="Proteomes" id="UP000054321"/>
    </source>
</evidence>
<dbReference type="InterPro" id="IPR050309">
    <property type="entry name" value="Type-B_Carboxylest/Lipase"/>
</dbReference>
<keyword evidence="3" id="KW-1185">Reference proteome</keyword>
<name>A0A0C3GEG2_OIDMZ</name>
<reference evidence="3" key="2">
    <citation type="submission" date="2015-01" db="EMBL/GenBank/DDBJ databases">
        <title>Evolutionary Origins and Diversification of the Mycorrhizal Mutualists.</title>
        <authorList>
            <consortium name="DOE Joint Genome Institute"/>
            <consortium name="Mycorrhizal Genomics Consortium"/>
            <person name="Kohler A."/>
            <person name="Kuo A."/>
            <person name="Nagy L.G."/>
            <person name="Floudas D."/>
            <person name="Copeland A."/>
            <person name="Barry K.W."/>
            <person name="Cichocki N."/>
            <person name="Veneault-Fourrey C."/>
            <person name="LaButti K."/>
            <person name="Lindquist E.A."/>
            <person name="Lipzen A."/>
            <person name="Lundell T."/>
            <person name="Morin E."/>
            <person name="Murat C."/>
            <person name="Riley R."/>
            <person name="Ohm R."/>
            <person name="Sun H."/>
            <person name="Tunlid A."/>
            <person name="Henrissat B."/>
            <person name="Grigoriev I.V."/>
            <person name="Hibbett D.S."/>
            <person name="Martin F."/>
        </authorList>
    </citation>
    <scope>NUCLEOTIDE SEQUENCE [LARGE SCALE GENOMIC DNA]</scope>
    <source>
        <strain evidence="3">Zn</strain>
    </source>
</reference>
<dbReference type="OrthoDB" id="3200163at2759"/>
<dbReference type="AlphaFoldDB" id="A0A0C3GEG2"/>
<proteinExistence type="predicted"/>
<dbReference type="HOGENOM" id="CLU_006586_10_0_1"/>
<dbReference type="Proteomes" id="UP000054321">
    <property type="component" value="Unassembled WGS sequence"/>
</dbReference>
<dbReference type="Gene3D" id="3.40.50.1820">
    <property type="entry name" value="alpha/beta hydrolase"/>
    <property type="match status" value="1"/>
</dbReference>
<reference evidence="2 3" key="1">
    <citation type="submission" date="2014-04" db="EMBL/GenBank/DDBJ databases">
        <authorList>
            <consortium name="DOE Joint Genome Institute"/>
            <person name="Kuo A."/>
            <person name="Martino E."/>
            <person name="Perotto S."/>
            <person name="Kohler A."/>
            <person name="Nagy L.G."/>
            <person name="Floudas D."/>
            <person name="Copeland A."/>
            <person name="Barry K.W."/>
            <person name="Cichocki N."/>
            <person name="Veneault-Fourrey C."/>
            <person name="LaButti K."/>
            <person name="Lindquist E.A."/>
            <person name="Lipzen A."/>
            <person name="Lundell T."/>
            <person name="Morin E."/>
            <person name="Murat C."/>
            <person name="Sun H."/>
            <person name="Tunlid A."/>
            <person name="Henrissat B."/>
            <person name="Grigoriev I.V."/>
            <person name="Hibbett D.S."/>
            <person name="Martin F."/>
            <person name="Nordberg H.P."/>
            <person name="Cantor M.N."/>
            <person name="Hua S.X."/>
        </authorList>
    </citation>
    <scope>NUCLEOTIDE SEQUENCE [LARGE SCALE GENOMIC DNA]</scope>
    <source>
        <strain evidence="2 3">Zn</strain>
    </source>
</reference>
<dbReference type="InterPro" id="IPR002018">
    <property type="entry name" value="CarbesteraseB"/>
</dbReference>
<sequence>MECEGMPVLSVVKDLGQDMMDFLISAWCVTLEGDIVQNIAFKKYLIPIKVQGPERQQPIFGRMVSNAGCSAAPDKIACLRDASYESIYSSVQGELTNKSFARAAYFAGYHSLQSTWAPRPDGTFLTKSPHTLVDEGKIANVSLIIGDMKDEGTLFSLVNSLNTTSTDQFKNYFKSIWWPMATSEEMDCLAELYPQDPTAGSPFDTGILNSITPQYKRIAAWTGDYSFEAQRRQLLSNAPGPKWTYQTDNSLADLSLPPILGSNILNVPVPGSFHGSDIFFYDYGTLPVPNSKNIMDTTISFVSTLDPNNHGRSELAKWPEYTSSDKKMYHFIESGPEVITDTYREDQMAYINTHADSFLI</sequence>
<gene>
    <name evidence="2" type="ORF">OIDMADRAFT_149269</name>
</gene>
<accession>A0A0C3GEG2</accession>
<dbReference type="PANTHER" id="PTHR11559">
    <property type="entry name" value="CARBOXYLESTERASE"/>
    <property type="match status" value="1"/>
</dbReference>
<feature type="domain" description="Carboxylesterase type B" evidence="1">
    <location>
        <begin position="56"/>
        <end position="349"/>
    </location>
</feature>
<protein>
    <recommendedName>
        <fullName evidence="1">Carboxylesterase type B domain-containing protein</fullName>
    </recommendedName>
</protein>
<dbReference type="InParanoid" id="A0A0C3GEG2"/>
<dbReference type="EMBL" id="KN832889">
    <property type="protein sequence ID" value="KIM94535.1"/>
    <property type="molecule type" value="Genomic_DNA"/>
</dbReference>
<dbReference type="STRING" id="913774.A0A0C3GEG2"/>